<keyword evidence="3" id="KW-1185">Reference proteome</keyword>
<dbReference type="Proteomes" id="UP000886523">
    <property type="component" value="Unassembled WGS sequence"/>
</dbReference>
<sequence length="193" mass="21402">MADLNKSGREADLSRMLVIGPLVMAYLILDDLPPARFALIRLPHDLASQILPQALFNLLASTTDRKYTNVYRHTNELLDVLTQDPMVSGVDVELGIVLRSMLEKFLDAFRMRTFDLLRGTYTAIPLEKVQGYLGLEAEVVLQAAKNLGQWAYDANTRLLTPVPHSSLNITDSTSNIMTFHSVAGTAVQLESSI</sequence>
<dbReference type="EMBL" id="MU128914">
    <property type="protein sequence ID" value="KAF9519999.1"/>
    <property type="molecule type" value="Genomic_DNA"/>
</dbReference>
<dbReference type="Pfam" id="PF10075">
    <property type="entry name" value="CSN8_PSD8_EIF3K"/>
    <property type="match status" value="1"/>
</dbReference>
<evidence type="ECO:0000313" key="2">
    <source>
        <dbReference type="EMBL" id="KAF9519999.1"/>
    </source>
</evidence>
<dbReference type="InterPro" id="IPR033464">
    <property type="entry name" value="CSN8_PSD8_EIF3K"/>
</dbReference>
<protein>
    <recommendedName>
        <fullName evidence="1">CSN8/PSMD8/EIF3K domain-containing protein</fullName>
    </recommendedName>
</protein>
<dbReference type="OrthoDB" id="5351233at2759"/>
<organism evidence="2 3">
    <name type="scientific">Hydnum rufescens UP504</name>
    <dbReference type="NCBI Taxonomy" id="1448309"/>
    <lineage>
        <taxon>Eukaryota</taxon>
        <taxon>Fungi</taxon>
        <taxon>Dikarya</taxon>
        <taxon>Basidiomycota</taxon>
        <taxon>Agaricomycotina</taxon>
        <taxon>Agaricomycetes</taxon>
        <taxon>Cantharellales</taxon>
        <taxon>Hydnaceae</taxon>
        <taxon>Hydnum</taxon>
    </lineage>
</organism>
<dbReference type="AlphaFoldDB" id="A0A9P6E1S2"/>
<gene>
    <name evidence="2" type="ORF">BS47DRAFT_918663</name>
</gene>
<comment type="caution">
    <text evidence="2">The sequence shown here is derived from an EMBL/GenBank/DDBJ whole genome shotgun (WGS) entry which is preliminary data.</text>
</comment>
<name>A0A9P6E1S2_9AGAM</name>
<evidence type="ECO:0000313" key="3">
    <source>
        <dbReference type="Proteomes" id="UP000886523"/>
    </source>
</evidence>
<evidence type="ECO:0000259" key="1">
    <source>
        <dbReference type="Pfam" id="PF10075"/>
    </source>
</evidence>
<feature type="domain" description="CSN8/PSMD8/EIF3K" evidence="1">
    <location>
        <begin position="100"/>
        <end position="163"/>
    </location>
</feature>
<proteinExistence type="predicted"/>
<accession>A0A9P6E1S2</accession>
<reference evidence="2" key="1">
    <citation type="journal article" date="2020" name="Nat. Commun.">
        <title>Large-scale genome sequencing of mycorrhizal fungi provides insights into the early evolution of symbiotic traits.</title>
        <authorList>
            <person name="Miyauchi S."/>
            <person name="Kiss E."/>
            <person name="Kuo A."/>
            <person name="Drula E."/>
            <person name="Kohler A."/>
            <person name="Sanchez-Garcia M."/>
            <person name="Morin E."/>
            <person name="Andreopoulos B."/>
            <person name="Barry K.W."/>
            <person name="Bonito G."/>
            <person name="Buee M."/>
            <person name="Carver A."/>
            <person name="Chen C."/>
            <person name="Cichocki N."/>
            <person name="Clum A."/>
            <person name="Culley D."/>
            <person name="Crous P.W."/>
            <person name="Fauchery L."/>
            <person name="Girlanda M."/>
            <person name="Hayes R.D."/>
            <person name="Keri Z."/>
            <person name="LaButti K."/>
            <person name="Lipzen A."/>
            <person name="Lombard V."/>
            <person name="Magnuson J."/>
            <person name="Maillard F."/>
            <person name="Murat C."/>
            <person name="Nolan M."/>
            <person name="Ohm R.A."/>
            <person name="Pangilinan J."/>
            <person name="Pereira M.F."/>
            <person name="Perotto S."/>
            <person name="Peter M."/>
            <person name="Pfister S."/>
            <person name="Riley R."/>
            <person name="Sitrit Y."/>
            <person name="Stielow J.B."/>
            <person name="Szollosi G."/>
            <person name="Zifcakova L."/>
            <person name="Stursova M."/>
            <person name="Spatafora J.W."/>
            <person name="Tedersoo L."/>
            <person name="Vaario L.M."/>
            <person name="Yamada A."/>
            <person name="Yan M."/>
            <person name="Wang P."/>
            <person name="Xu J."/>
            <person name="Bruns T."/>
            <person name="Baldrian P."/>
            <person name="Vilgalys R."/>
            <person name="Dunand C."/>
            <person name="Henrissat B."/>
            <person name="Grigoriev I.V."/>
            <person name="Hibbett D."/>
            <person name="Nagy L.G."/>
            <person name="Martin F.M."/>
        </authorList>
    </citation>
    <scope>NUCLEOTIDE SEQUENCE</scope>
    <source>
        <strain evidence="2">UP504</strain>
    </source>
</reference>